<keyword evidence="3" id="KW-1185">Reference proteome</keyword>
<dbReference type="Pfam" id="PF14321">
    <property type="entry name" value="DUF4382"/>
    <property type="match status" value="1"/>
</dbReference>
<proteinExistence type="predicted"/>
<dbReference type="AlphaFoldDB" id="A0ABD6AVC3"/>
<dbReference type="Proteomes" id="UP001597187">
    <property type="component" value="Unassembled WGS sequence"/>
</dbReference>
<sequence length="348" mass="35084">MKRTASALLVLSMVVLAGCSASLPGSSEEQTGTVQLYVSDERNAIEQFSSLNVTVTGVAFQTSESVTADASSANASADGSADVVAGANTTTVAPTTRASTDDDGTWETHSVDNVTVDLTRLKGENATRLGNLSVAAGEYDAVRLEVGAVDGRLTNGERVTVKLPSDRLRLNDGFALEAEGDVEFVFDVTVVEAGNSGTFVLKPVASESGTDQPIRLVDARVGAGVAANASSGVDVEANVSTGAQRSNASVELANGSVGVDLGTSGSGPNTTGGLELHVVGTPAPGETVTVKVTRGDAAVTDARVLLDGEAVGRTDADGTVGVTLPTSGTTTLRVEHGSASVDAELVFG</sequence>
<dbReference type="PROSITE" id="PS51257">
    <property type="entry name" value="PROKAR_LIPOPROTEIN"/>
    <property type="match status" value="1"/>
</dbReference>
<reference evidence="2 3" key="1">
    <citation type="journal article" date="2019" name="Int. J. Syst. Evol. Microbiol.">
        <title>The Global Catalogue of Microorganisms (GCM) 10K type strain sequencing project: providing services to taxonomists for standard genome sequencing and annotation.</title>
        <authorList>
            <consortium name="The Broad Institute Genomics Platform"/>
            <consortium name="The Broad Institute Genome Sequencing Center for Infectious Disease"/>
            <person name="Wu L."/>
            <person name="Ma J."/>
        </authorList>
    </citation>
    <scope>NUCLEOTIDE SEQUENCE [LARGE SCALE GENOMIC DNA]</scope>
    <source>
        <strain evidence="2 3">CGMCC 1.12563</strain>
    </source>
</reference>
<evidence type="ECO:0000313" key="3">
    <source>
        <dbReference type="Proteomes" id="UP001597187"/>
    </source>
</evidence>
<feature type="domain" description="DUF4382" evidence="1">
    <location>
        <begin position="31"/>
        <end position="203"/>
    </location>
</feature>
<dbReference type="RefSeq" id="WP_250873157.1">
    <property type="nucleotide sequence ID" value="NZ_JALXFV010000003.1"/>
</dbReference>
<dbReference type="EMBL" id="JBHUDC010000003">
    <property type="protein sequence ID" value="MFD1513198.1"/>
    <property type="molecule type" value="Genomic_DNA"/>
</dbReference>
<evidence type="ECO:0000313" key="2">
    <source>
        <dbReference type="EMBL" id="MFD1513198.1"/>
    </source>
</evidence>
<accession>A0ABD6AVC3</accession>
<name>A0ABD6AVC3_9EURY</name>
<comment type="caution">
    <text evidence="2">The sequence shown here is derived from an EMBL/GenBank/DDBJ whole genome shotgun (WGS) entry which is preliminary data.</text>
</comment>
<protein>
    <submittedName>
        <fullName evidence="2">DUF4382 domain-containing protein</fullName>
    </submittedName>
</protein>
<dbReference type="InterPro" id="IPR025491">
    <property type="entry name" value="DUF4382"/>
</dbReference>
<gene>
    <name evidence="2" type="ORF">ACFSBT_07910</name>
</gene>
<evidence type="ECO:0000259" key="1">
    <source>
        <dbReference type="Pfam" id="PF14321"/>
    </source>
</evidence>
<organism evidence="2 3">
    <name type="scientific">Halomarina rubra</name>
    <dbReference type="NCBI Taxonomy" id="2071873"/>
    <lineage>
        <taxon>Archaea</taxon>
        <taxon>Methanobacteriati</taxon>
        <taxon>Methanobacteriota</taxon>
        <taxon>Stenosarchaea group</taxon>
        <taxon>Halobacteria</taxon>
        <taxon>Halobacteriales</taxon>
        <taxon>Natronomonadaceae</taxon>
        <taxon>Halomarina</taxon>
    </lineage>
</organism>